<dbReference type="Gene3D" id="3.40.960.10">
    <property type="entry name" value="VSR Endonuclease"/>
    <property type="match status" value="1"/>
</dbReference>
<dbReference type="InterPro" id="IPR011335">
    <property type="entry name" value="Restrct_endonuc-II-like"/>
</dbReference>
<keyword evidence="3" id="KW-1185">Reference proteome</keyword>
<dbReference type="Pfam" id="PF04480">
    <property type="entry name" value="DUF559"/>
    <property type="match status" value="1"/>
</dbReference>
<gene>
    <name evidence="2" type="ORF">NKI33_11450</name>
</gene>
<name>A0ABV1YEJ7_9HYPH</name>
<sequence length="151" mass="18162">MPKLDRFKLQSAQRLRAAMTDEERILWRHLWRIPVEGTHFRRQASVGIYFPDFISHRLKLIIEVDGAHHSFDGQQRHDERRTKWFESQGYRVVRFWNHEIKNELDSVLDTIYAAVEERKSPWPARRRRRSILRCRHPTPALTRRPSPSRGG</sequence>
<dbReference type="PANTHER" id="PTHR38590:SF1">
    <property type="entry name" value="BLL0828 PROTEIN"/>
    <property type="match status" value="1"/>
</dbReference>
<feature type="domain" description="DUF559" evidence="1">
    <location>
        <begin position="9"/>
        <end position="115"/>
    </location>
</feature>
<proteinExistence type="predicted"/>
<protein>
    <submittedName>
        <fullName evidence="2">DUF559 domain-containing protein</fullName>
    </submittedName>
</protein>
<dbReference type="CDD" id="cd01038">
    <property type="entry name" value="Endonuclease_DUF559"/>
    <property type="match status" value="1"/>
</dbReference>
<organism evidence="2 3">
    <name type="scientific">Mesorhizobium opportunistum</name>
    <dbReference type="NCBI Taxonomy" id="593909"/>
    <lineage>
        <taxon>Bacteria</taxon>
        <taxon>Pseudomonadati</taxon>
        <taxon>Pseudomonadota</taxon>
        <taxon>Alphaproteobacteria</taxon>
        <taxon>Hyphomicrobiales</taxon>
        <taxon>Phyllobacteriaceae</taxon>
        <taxon>Mesorhizobium</taxon>
    </lineage>
</organism>
<comment type="caution">
    <text evidence="2">The sequence shown here is derived from an EMBL/GenBank/DDBJ whole genome shotgun (WGS) entry which is preliminary data.</text>
</comment>
<reference evidence="2 3" key="1">
    <citation type="journal article" date="2024" name="Proc. Natl. Acad. Sci. U.S.A.">
        <title>The evolutionary genomics of adaptation to stress in wild rhizobium bacteria.</title>
        <authorList>
            <person name="Kehlet-Delgado H."/>
            <person name="Montoya A.P."/>
            <person name="Jensen K.T."/>
            <person name="Wendlandt C.E."/>
            <person name="Dexheimer C."/>
            <person name="Roberts M."/>
            <person name="Torres Martinez L."/>
            <person name="Friesen M.L."/>
            <person name="Griffitts J.S."/>
            <person name="Porter S.S."/>
        </authorList>
    </citation>
    <scope>NUCLEOTIDE SEQUENCE [LARGE SCALE GENOMIC DNA]</scope>
    <source>
        <strain evidence="2 3">M0729</strain>
    </source>
</reference>
<dbReference type="Proteomes" id="UP001464387">
    <property type="component" value="Unassembled WGS sequence"/>
</dbReference>
<dbReference type="InterPro" id="IPR007569">
    <property type="entry name" value="DUF559"/>
</dbReference>
<evidence type="ECO:0000259" key="1">
    <source>
        <dbReference type="Pfam" id="PF04480"/>
    </source>
</evidence>
<dbReference type="InterPro" id="IPR047216">
    <property type="entry name" value="Endonuclease_DUF559_bact"/>
</dbReference>
<evidence type="ECO:0000313" key="2">
    <source>
        <dbReference type="EMBL" id="MER8933580.1"/>
    </source>
</evidence>
<accession>A0ABV1YEJ7</accession>
<evidence type="ECO:0000313" key="3">
    <source>
        <dbReference type="Proteomes" id="UP001464387"/>
    </source>
</evidence>
<dbReference type="PANTHER" id="PTHR38590">
    <property type="entry name" value="BLL0828 PROTEIN"/>
    <property type="match status" value="1"/>
</dbReference>
<dbReference type="RefSeq" id="WP_023764530.1">
    <property type="nucleotide sequence ID" value="NZ_CP100477.1"/>
</dbReference>
<dbReference type="EMBL" id="JAMYPJ010000013">
    <property type="protein sequence ID" value="MER8933580.1"/>
    <property type="molecule type" value="Genomic_DNA"/>
</dbReference>
<dbReference type="SUPFAM" id="SSF52980">
    <property type="entry name" value="Restriction endonuclease-like"/>
    <property type="match status" value="1"/>
</dbReference>